<dbReference type="EMBL" id="AP025226">
    <property type="protein sequence ID" value="BDB99814.1"/>
    <property type="molecule type" value="Genomic_DNA"/>
</dbReference>
<dbReference type="GeneID" id="68867558"/>
<accession>A0AAQ4CVI3</accession>
<dbReference type="RefSeq" id="WP_229570326.1">
    <property type="nucleotide sequence ID" value="NZ_AP025226.1"/>
</dbReference>
<keyword evidence="3" id="KW-1185">Reference proteome</keyword>
<dbReference type="SUPFAM" id="SSF89447">
    <property type="entry name" value="AbrB/MazE/MraZ-like"/>
    <property type="match status" value="1"/>
</dbReference>
<sequence length="84" mass="9395">MPETIVTRKYQVTIPKEVREALGIKVGDRLLVKVEDGKIIMEPIRASDALKRLSTIADKYLGGPKAIDAVRLVEESLERETGIY</sequence>
<dbReference type="NCBIfam" id="TIGR01439">
    <property type="entry name" value="lp_hng_hel_AbrB"/>
    <property type="match status" value="1"/>
</dbReference>
<dbReference type="Gene3D" id="2.10.260.10">
    <property type="match status" value="1"/>
</dbReference>
<dbReference type="InterPro" id="IPR007159">
    <property type="entry name" value="SpoVT-AbrB_dom"/>
</dbReference>
<dbReference type="Pfam" id="PF04014">
    <property type="entry name" value="MazE_antitoxin"/>
    <property type="match status" value="1"/>
</dbReference>
<protein>
    <recommendedName>
        <fullName evidence="1">SpoVT-AbrB domain-containing protein</fullName>
    </recommendedName>
</protein>
<dbReference type="PANTHER" id="PTHR34860">
    <property type="entry name" value="REPRESSOR-LIKE PROTEIN SSO7C3"/>
    <property type="match status" value="1"/>
</dbReference>
<dbReference type="Proteomes" id="UP001319921">
    <property type="component" value="Chromosome"/>
</dbReference>
<name>A0AAQ4CVI3_9CREN</name>
<dbReference type="PANTHER" id="PTHR34860:SF6">
    <property type="entry name" value="REPRESSOR-LIKE PROTEIN SSO7C3"/>
    <property type="match status" value="1"/>
</dbReference>
<evidence type="ECO:0000313" key="3">
    <source>
        <dbReference type="Proteomes" id="UP001319921"/>
    </source>
</evidence>
<dbReference type="SMART" id="SM00966">
    <property type="entry name" value="SpoVT_AbrB"/>
    <property type="match status" value="1"/>
</dbReference>
<dbReference type="PROSITE" id="PS51740">
    <property type="entry name" value="SPOVT_ABRB"/>
    <property type="match status" value="1"/>
</dbReference>
<dbReference type="AlphaFoldDB" id="A0AAQ4CVI3"/>
<dbReference type="GO" id="GO:0003677">
    <property type="term" value="F:DNA binding"/>
    <property type="evidence" value="ECO:0007669"/>
    <property type="project" value="InterPro"/>
</dbReference>
<feature type="domain" description="SpoVT-AbrB" evidence="1">
    <location>
        <begin position="1"/>
        <end position="46"/>
    </location>
</feature>
<dbReference type="KEGG" id="scas:SACC_28310"/>
<evidence type="ECO:0000313" key="2">
    <source>
        <dbReference type="EMBL" id="BDB99814.1"/>
    </source>
</evidence>
<proteinExistence type="predicted"/>
<organism evidence="2 3">
    <name type="scientific">Saccharolobus caldissimus</name>
    <dbReference type="NCBI Taxonomy" id="1702097"/>
    <lineage>
        <taxon>Archaea</taxon>
        <taxon>Thermoproteota</taxon>
        <taxon>Thermoprotei</taxon>
        <taxon>Sulfolobales</taxon>
        <taxon>Sulfolobaceae</taxon>
        <taxon>Saccharolobus</taxon>
    </lineage>
</organism>
<gene>
    <name evidence="2" type="ORF">SACC_28310</name>
</gene>
<dbReference type="InterPro" id="IPR037914">
    <property type="entry name" value="SpoVT-AbrB_sf"/>
</dbReference>
<evidence type="ECO:0000259" key="1">
    <source>
        <dbReference type="PROSITE" id="PS51740"/>
    </source>
</evidence>
<reference evidence="2 3" key="1">
    <citation type="journal article" date="2022" name="Microbiol. Resour. Announc.">
        <title>Complete Genome Sequence of the Hyperthermophilic and Acidophilic Archaeon Saccharolobus caldissimus Strain HS-3T.</title>
        <authorList>
            <person name="Sakai H.D."/>
            <person name="Kurosawa N."/>
        </authorList>
    </citation>
    <scope>NUCLEOTIDE SEQUENCE [LARGE SCALE GENOMIC DNA]</scope>
    <source>
        <strain evidence="2 3">JCM32116</strain>
    </source>
</reference>
<dbReference type="InterPro" id="IPR052975">
    <property type="entry name" value="Repressor-like_regulatory"/>
</dbReference>